<evidence type="ECO:0000256" key="1">
    <source>
        <dbReference type="ARBA" id="ARBA00004141"/>
    </source>
</evidence>
<dbReference type="InterPro" id="IPR050186">
    <property type="entry name" value="TPT_transporter"/>
</dbReference>
<feature type="transmembrane region" description="Helical" evidence="5">
    <location>
        <begin position="219"/>
        <end position="238"/>
    </location>
</feature>
<feature type="transmembrane region" description="Helical" evidence="5">
    <location>
        <begin position="89"/>
        <end position="108"/>
    </location>
</feature>
<dbReference type="PANTHER" id="PTHR11132">
    <property type="entry name" value="SOLUTE CARRIER FAMILY 35"/>
    <property type="match status" value="1"/>
</dbReference>
<dbReference type="AlphaFoldDB" id="A0AAW1RM92"/>
<evidence type="ECO:0000256" key="4">
    <source>
        <dbReference type="ARBA" id="ARBA00023136"/>
    </source>
</evidence>
<name>A0AAW1RM92_9CHLO</name>
<sequence length="248" mass="26404">MCRAAYCAASAAMVLLNKAALSSFGFDSPELGVPMATVLKNLTNLFTIGGDYLFYGKTYGTSVWATLALMTFSAVCGAATDLAFSFKGYAWQLVNCLFTAAYSLYLRGAMDRVVPLTANKTKLDEFSMVFYNNLLSLPLLAALMWGYGELERLPLEPALRDPSFMFAAFASAALGFAISFASLWFLSTTTATTFSLVGSLNKIPVALIGLVAFKVPWNLDNLASIALGLLAGVVFVVAKQPAPAPASS</sequence>
<keyword evidence="7" id="KW-1185">Reference proteome</keyword>
<dbReference type="EMBL" id="JALJOU010000031">
    <property type="protein sequence ID" value="KAK9834818.1"/>
    <property type="molecule type" value="Genomic_DNA"/>
</dbReference>
<feature type="transmembrane region" description="Helical" evidence="5">
    <location>
        <begin position="129"/>
        <end position="148"/>
    </location>
</feature>
<evidence type="ECO:0000313" key="7">
    <source>
        <dbReference type="Proteomes" id="UP001445335"/>
    </source>
</evidence>
<feature type="transmembrane region" description="Helical" evidence="5">
    <location>
        <begin position="193"/>
        <end position="213"/>
    </location>
</feature>
<comment type="caution">
    <text evidence="6">The sequence shown here is derived from an EMBL/GenBank/DDBJ whole genome shotgun (WGS) entry which is preliminary data.</text>
</comment>
<keyword evidence="4 5" id="KW-0472">Membrane</keyword>
<organism evidence="6 7">
    <name type="scientific">Elliptochloris bilobata</name>
    <dbReference type="NCBI Taxonomy" id="381761"/>
    <lineage>
        <taxon>Eukaryota</taxon>
        <taxon>Viridiplantae</taxon>
        <taxon>Chlorophyta</taxon>
        <taxon>core chlorophytes</taxon>
        <taxon>Trebouxiophyceae</taxon>
        <taxon>Trebouxiophyceae incertae sedis</taxon>
        <taxon>Elliptochloris clade</taxon>
        <taxon>Elliptochloris</taxon>
    </lineage>
</organism>
<dbReference type="Proteomes" id="UP001445335">
    <property type="component" value="Unassembled WGS sequence"/>
</dbReference>
<gene>
    <name evidence="6" type="ORF">WJX81_000894</name>
</gene>
<protein>
    <recommendedName>
        <fullName evidence="8">GDP-mannose transporter</fullName>
    </recommendedName>
</protein>
<reference evidence="6 7" key="1">
    <citation type="journal article" date="2024" name="Nat. Commun.">
        <title>Phylogenomics reveals the evolutionary origins of lichenization in chlorophyte algae.</title>
        <authorList>
            <person name="Puginier C."/>
            <person name="Libourel C."/>
            <person name="Otte J."/>
            <person name="Skaloud P."/>
            <person name="Haon M."/>
            <person name="Grisel S."/>
            <person name="Petersen M."/>
            <person name="Berrin J.G."/>
            <person name="Delaux P.M."/>
            <person name="Dal Grande F."/>
            <person name="Keller J."/>
        </authorList>
    </citation>
    <scope>NUCLEOTIDE SEQUENCE [LARGE SCALE GENOMIC DNA]</scope>
    <source>
        <strain evidence="6 7">SAG 245.80</strain>
    </source>
</reference>
<proteinExistence type="predicted"/>
<evidence type="ECO:0008006" key="8">
    <source>
        <dbReference type="Google" id="ProtNLM"/>
    </source>
</evidence>
<evidence type="ECO:0000256" key="2">
    <source>
        <dbReference type="ARBA" id="ARBA00022692"/>
    </source>
</evidence>
<dbReference type="GO" id="GO:0016020">
    <property type="term" value="C:membrane"/>
    <property type="evidence" value="ECO:0007669"/>
    <property type="project" value="UniProtKB-SubCell"/>
</dbReference>
<evidence type="ECO:0000313" key="6">
    <source>
        <dbReference type="EMBL" id="KAK9834818.1"/>
    </source>
</evidence>
<keyword evidence="2 5" id="KW-0812">Transmembrane</keyword>
<evidence type="ECO:0000256" key="5">
    <source>
        <dbReference type="SAM" id="Phobius"/>
    </source>
</evidence>
<feature type="transmembrane region" description="Helical" evidence="5">
    <location>
        <begin position="62"/>
        <end position="83"/>
    </location>
</feature>
<accession>A0AAW1RM92</accession>
<evidence type="ECO:0000256" key="3">
    <source>
        <dbReference type="ARBA" id="ARBA00022989"/>
    </source>
</evidence>
<keyword evidence="3 5" id="KW-1133">Transmembrane helix</keyword>
<comment type="subcellular location">
    <subcellularLocation>
        <location evidence="1">Membrane</location>
        <topology evidence="1">Multi-pass membrane protein</topology>
    </subcellularLocation>
</comment>
<feature type="transmembrane region" description="Helical" evidence="5">
    <location>
        <begin position="164"/>
        <end position="186"/>
    </location>
</feature>